<keyword evidence="2" id="KW-1185">Reference proteome</keyword>
<proteinExistence type="predicted"/>
<dbReference type="Proteomes" id="UP001322277">
    <property type="component" value="Chromosome 4"/>
</dbReference>
<name>A0AAX4IGK6_9PEZI</name>
<evidence type="ECO:0008006" key="3">
    <source>
        <dbReference type="Google" id="ProtNLM"/>
    </source>
</evidence>
<dbReference type="KEGG" id="cdet:87943561"/>
<dbReference type="RefSeq" id="XP_062779268.1">
    <property type="nucleotide sequence ID" value="XM_062923217.1"/>
</dbReference>
<gene>
    <name evidence="1" type="ORF">CDEST_07058</name>
</gene>
<dbReference type="AlphaFoldDB" id="A0AAX4IGK6"/>
<accession>A0AAX4IGK6</accession>
<protein>
    <recommendedName>
        <fullName evidence="3">Protein RFT1 homolog</fullName>
    </recommendedName>
</protein>
<sequence>MYPKAANGTDVDEFALEGRTGRLTRQLYPDADPRLQALTPLWLQRARTFNARLIFRQLFYLTTGLTLQESGVAVCSLVNALGRIAVVSVIYLMRNVDSFAAAYSPAYDVVEGEALWFRGAPTCLYCELTLVCYAVSLLWGNHYVFGRALGCSSVETMTLLSSGVGSTRSSIAGGRITIRDGVGWWAAVI</sequence>
<dbReference type="GeneID" id="87943561"/>
<evidence type="ECO:0000313" key="2">
    <source>
        <dbReference type="Proteomes" id="UP001322277"/>
    </source>
</evidence>
<organism evidence="1 2">
    <name type="scientific">Colletotrichum destructivum</name>
    <dbReference type="NCBI Taxonomy" id="34406"/>
    <lineage>
        <taxon>Eukaryota</taxon>
        <taxon>Fungi</taxon>
        <taxon>Dikarya</taxon>
        <taxon>Ascomycota</taxon>
        <taxon>Pezizomycotina</taxon>
        <taxon>Sordariomycetes</taxon>
        <taxon>Hypocreomycetidae</taxon>
        <taxon>Glomerellales</taxon>
        <taxon>Glomerellaceae</taxon>
        <taxon>Colletotrichum</taxon>
        <taxon>Colletotrichum destructivum species complex</taxon>
    </lineage>
</organism>
<evidence type="ECO:0000313" key="1">
    <source>
        <dbReference type="EMBL" id="WQF82044.1"/>
    </source>
</evidence>
<reference evidence="2" key="1">
    <citation type="journal article" date="2023" name="bioRxiv">
        <title>Complete genome of the Medicago anthracnose fungus, Colletotrichum destructivum, reveals a mini-chromosome-like region within a core chromosome.</title>
        <authorList>
            <person name="Lapalu N."/>
            <person name="Simon A."/>
            <person name="Lu A."/>
            <person name="Plaumann P.-L."/>
            <person name="Amselem J."/>
            <person name="Pigne S."/>
            <person name="Auger A."/>
            <person name="Koch C."/>
            <person name="Dallery J.-F."/>
            <person name="O'Connell R.J."/>
        </authorList>
    </citation>
    <scope>NUCLEOTIDE SEQUENCE [LARGE SCALE GENOMIC DNA]</scope>
    <source>
        <strain evidence="2">CBS 520.97</strain>
    </source>
</reference>
<dbReference type="EMBL" id="CP137308">
    <property type="protein sequence ID" value="WQF82044.1"/>
    <property type="molecule type" value="Genomic_DNA"/>
</dbReference>